<dbReference type="Proteomes" id="UP000444174">
    <property type="component" value="Unassembled WGS sequence"/>
</dbReference>
<keyword evidence="1" id="KW-1133">Transmembrane helix</keyword>
<sequence>MELQTNQIFNEIQQKWSDEEEVALLAYALFEKKRIEVEERRIMRDESFSLQTFYDDNSLEGFVIEARKKLRRQSIIDEAVSALDSVKETVESVDAKISGRRAFFFAVYTGVITAIAVPALALCLLLGAKLLTGGTDFMTLLSDLFQVASTALQQGE</sequence>
<evidence type="ECO:0000313" key="3">
    <source>
        <dbReference type="Proteomes" id="UP000444174"/>
    </source>
</evidence>
<organism evidence="2 3">
    <name type="scientific">Tritonibacter litoralis</name>
    <dbReference type="NCBI Taxonomy" id="2662264"/>
    <lineage>
        <taxon>Bacteria</taxon>
        <taxon>Pseudomonadati</taxon>
        <taxon>Pseudomonadota</taxon>
        <taxon>Alphaproteobacteria</taxon>
        <taxon>Rhodobacterales</taxon>
        <taxon>Paracoccaceae</taxon>
        <taxon>Tritonibacter</taxon>
    </lineage>
</organism>
<dbReference type="RefSeq" id="WP_153214621.1">
    <property type="nucleotide sequence ID" value="NZ_WIBF01000002.1"/>
</dbReference>
<protein>
    <submittedName>
        <fullName evidence="2">Uncharacterized protein</fullName>
    </submittedName>
</protein>
<comment type="caution">
    <text evidence="2">The sequence shown here is derived from an EMBL/GenBank/DDBJ whole genome shotgun (WGS) entry which is preliminary data.</text>
</comment>
<reference evidence="2 3" key="1">
    <citation type="submission" date="2019-10" db="EMBL/GenBank/DDBJ databases">
        <title>Epibacterium sp. nov., isolated from seawater.</title>
        <authorList>
            <person name="Zhang X."/>
            <person name="Li N."/>
        </authorList>
    </citation>
    <scope>NUCLEOTIDE SEQUENCE [LARGE SCALE GENOMIC DNA]</scope>
    <source>
        <strain evidence="2 3">SM1979</strain>
    </source>
</reference>
<evidence type="ECO:0000256" key="1">
    <source>
        <dbReference type="SAM" id="Phobius"/>
    </source>
</evidence>
<keyword evidence="1" id="KW-0472">Membrane</keyword>
<evidence type="ECO:0000313" key="2">
    <source>
        <dbReference type="EMBL" id="MQQ07698.1"/>
    </source>
</evidence>
<proteinExistence type="predicted"/>
<feature type="transmembrane region" description="Helical" evidence="1">
    <location>
        <begin position="102"/>
        <end position="128"/>
    </location>
</feature>
<name>A0A843YCU7_9RHOB</name>
<gene>
    <name evidence="2" type="ORF">GFB49_04445</name>
</gene>
<dbReference type="EMBL" id="WIBF01000002">
    <property type="protein sequence ID" value="MQQ07698.1"/>
    <property type="molecule type" value="Genomic_DNA"/>
</dbReference>
<dbReference type="AlphaFoldDB" id="A0A843YCU7"/>
<keyword evidence="3" id="KW-1185">Reference proteome</keyword>
<accession>A0A843YCU7</accession>
<keyword evidence="1" id="KW-0812">Transmembrane</keyword>